<dbReference type="Gene3D" id="3.40.50.300">
    <property type="entry name" value="P-loop containing nucleotide triphosphate hydrolases"/>
    <property type="match status" value="1"/>
</dbReference>
<dbReference type="PANTHER" id="PTHR30050">
    <property type="entry name" value="CHROMOSOMAL REPLICATION INITIATOR PROTEIN DNAA"/>
    <property type="match status" value="1"/>
</dbReference>
<evidence type="ECO:0000259" key="1">
    <source>
        <dbReference type="Pfam" id="PF00308"/>
    </source>
</evidence>
<dbReference type="InterPro" id="IPR027417">
    <property type="entry name" value="P-loop_NTPase"/>
</dbReference>
<evidence type="ECO:0000313" key="2">
    <source>
        <dbReference type="EMBL" id="GGH46046.1"/>
    </source>
</evidence>
<accession>A0ABQ1Z1A5</accession>
<reference evidence="3" key="1">
    <citation type="journal article" date="2019" name="Int. J. Syst. Evol. Microbiol.">
        <title>The Global Catalogue of Microorganisms (GCM) 10K type strain sequencing project: providing services to taxonomists for standard genome sequencing and annotation.</title>
        <authorList>
            <consortium name="The Broad Institute Genomics Platform"/>
            <consortium name="The Broad Institute Genome Sequencing Center for Infectious Disease"/>
            <person name="Wu L."/>
            <person name="Ma J."/>
        </authorList>
    </citation>
    <scope>NUCLEOTIDE SEQUENCE [LARGE SCALE GENOMIC DNA]</scope>
    <source>
        <strain evidence="3">CGMCC 1.12770</strain>
    </source>
</reference>
<gene>
    <name evidence="2" type="ORF">GCM10008014_08460</name>
</gene>
<organism evidence="2 3">
    <name type="scientific">Paenibacillus silvae</name>
    <dbReference type="NCBI Taxonomy" id="1325358"/>
    <lineage>
        <taxon>Bacteria</taxon>
        <taxon>Bacillati</taxon>
        <taxon>Bacillota</taxon>
        <taxon>Bacilli</taxon>
        <taxon>Bacillales</taxon>
        <taxon>Paenibacillaceae</taxon>
        <taxon>Paenibacillus</taxon>
    </lineage>
</organism>
<keyword evidence="3" id="KW-1185">Reference proteome</keyword>
<evidence type="ECO:0000313" key="3">
    <source>
        <dbReference type="Proteomes" id="UP000652153"/>
    </source>
</evidence>
<dbReference type="InterPro" id="IPR013317">
    <property type="entry name" value="DnaA_dom"/>
</dbReference>
<feature type="domain" description="Chromosomal replication initiator protein DnaA ATPAse" evidence="1">
    <location>
        <begin position="77"/>
        <end position="249"/>
    </location>
</feature>
<dbReference type="PANTHER" id="PTHR30050:SF4">
    <property type="entry name" value="ATP-BINDING PROTEIN RV3427C IN INSERTION SEQUENCE-RELATED"/>
    <property type="match status" value="1"/>
</dbReference>
<dbReference type="CDD" id="cd00009">
    <property type="entry name" value="AAA"/>
    <property type="match status" value="1"/>
</dbReference>
<dbReference type="Pfam" id="PF00308">
    <property type="entry name" value="Bac_DnaA"/>
    <property type="match status" value="1"/>
</dbReference>
<comment type="caution">
    <text evidence="2">The sequence shown here is derived from an EMBL/GenBank/DDBJ whole genome shotgun (WGS) entry which is preliminary data.</text>
</comment>
<dbReference type="EMBL" id="BMFU01000001">
    <property type="protein sequence ID" value="GGH46046.1"/>
    <property type="molecule type" value="Genomic_DNA"/>
</dbReference>
<proteinExistence type="predicted"/>
<dbReference type="SUPFAM" id="SSF52540">
    <property type="entry name" value="P-loop containing nucleoside triphosphate hydrolases"/>
    <property type="match status" value="1"/>
</dbReference>
<protein>
    <recommendedName>
        <fullName evidence="1">Chromosomal replication initiator protein DnaA ATPAse domain-containing protein</fullName>
    </recommendedName>
</protein>
<sequence length="273" mass="31486">MFPTTLNSNSATSNEGCPKCKYTGTITDLRWVEDDEYKKPDGTPMKREVTTVKLCDCFYERQFQNYNPRDGLAPDEKEYTFKTAVIDKENETQLKLAMDFVRNIKDHMEKGSWMYIFGDDLRAQEKNVSAFGTGKTYLMVCIANALAHRKIPGIYVTEDDLFGAIKETYGKKADESESEVLKRFRQVPILMIDDIFTAQYKDWAEDKLFSILNGREREGKVTIMTSNYELERIPSQLPINGAKLVSRIKGRIGEREIEMIGRDRRPEQHNQSA</sequence>
<name>A0ABQ1Z1A5_9BACL</name>
<dbReference type="Proteomes" id="UP000652153">
    <property type="component" value="Unassembled WGS sequence"/>
</dbReference>